<dbReference type="AlphaFoldDB" id="A0A834Z989"/>
<feature type="domain" description="AIPP2-like SPOC-like" evidence="7">
    <location>
        <begin position="377"/>
        <end position="497"/>
    </location>
</feature>
<organism evidence="8 9">
    <name type="scientific">Tetracentron sinense</name>
    <name type="common">Spur-leaf</name>
    <dbReference type="NCBI Taxonomy" id="13715"/>
    <lineage>
        <taxon>Eukaryota</taxon>
        <taxon>Viridiplantae</taxon>
        <taxon>Streptophyta</taxon>
        <taxon>Embryophyta</taxon>
        <taxon>Tracheophyta</taxon>
        <taxon>Spermatophyta</taxon>
        <taxon>Magnoliopsida</taxon>
        <taxon>Trochodendrales</taxon>
        <taxon>Trochodendraceae</taxon>
        <taxon>Tetracentron</taxon>
    </lineage>
</organism>
<dbReference type="InterPro" id="IPR013083">
    <property type="entry name" value="Znf_RING/FYVE/PHD"/>
</dbReference>
<sequence length="839" mass="92167">MQAKPCDICGDFGFVESLSTCFQCNMACEHVYCMQTCLRDVPKLWFCEPCRSNNGIVSTKSGAKECLLKASISDSFGVVSQENEDSNAPFPPKMVYHDALRSVGPSIHPGDARMWFPCEKQRAVETANVNILPAEEAILLSSGAKTKSSPLWGGLGSRTGPSDTVPSISSNPVVSTTVPPKCFVLKGNANPSSRPSIHSEPLTLGSVQTSTTLPQRAVQNSKPLKDGESPQHFPSKCSTSERSTNIKGEEDRPGIPFAPAVESEPSSCKVLPQTNLRSVDAKIHSPLKHIGGSEPKSGIHAKEAPAVPRNGSVCKEEPIDAVMPAKEVGTLNAKTERGTFCTGAKPQTFDVQERDLPRILPGFEKYLPNPPSQAASWEGSFEILDAVSPSKFYDGFLAHHPGVVSRKAYEFSKQLPGVLKFKVHPRCDVWPEIFQMDCPGGHDVALYILPGDFERSKQMYACLLEFIEKHDLVLQSCFDGVELLITTSKHLCVDSQTPWKNEASRRDVMTSRMVPTPERSALSFTFHRGGRGGGRGSFRGRGNRVGNYMDGLHRGEVAQVDIEVILVIQTSLEILLPTLPQPAANSGSTPAPTSQLVSRDDMASLRRDLDDMRLNMQFYLWGIYRCVKGSKSFYDEHGLLSSYASPTGHLHKGHLVLREDCSDCAITNKKENAEVVDMEIDMIGGKDVGRVDTPVPRYILPGNEVQYKLQIPKEIVQFKPQEFVTSSNALELYNIHKFLYKRGDGSTRGGTSSSFNICSQVNIHKPNEGAVAQHLPEVKKEQISELGAPPGFSREVTTGASRERTLRKSPLQLPTVLGYLDSTVTQPVLEVKREQYKWP</sequence>
<dbReference type="OrthoDB" id="651601at2759"/>
<dbReference type="Gene3D" id="3.30.40.10">
    <property type="entry name" value="Zinc/RING finger domain, C3HC4 (zinc finger)"/>
    <property type="match status" value="1"/>
</dbReference>
<dbReference type="GO" id="GO:0140566">
    <property type="term" value="F:histone reader activity"/>
    <property type="evidence" value="ECO:0007669"/>
    <property type="project" value="InterPro"/>
</dbReference>
<evidence type="ECO:0000256" key="3">
    <source>
        <dbReference type="ARBA" id="ARBA00022833"/>
    </source>
</evidence>
<dbReference type="PANTHER" id="PTHR33304:SF36">
    <property type="entry name" value="GB|AAF26970.1-RELATED"/>
    <property type="match status" value="1"/>
</dbReference>
<keyword evidence="1" id="KW-0479">Metal-binding</keyword>
<comment type="caution">
    <text evidence="8">The sequence shown here is derived from an EMBL/GenBank/DDBJ whole genome shotgun (WGS) entry which is preliminary data.</text>
</comment>
<feature type="region of interest" description="Disordered" evidence="6">
    <location>
        <begin position="219"/>
        <end position="266"/>
    </location>
</feature>
<dbReference type="EMBL" id="JABCRI010000010">
    <property type="protein sequence ID" value="KAF8399591.1"/>
    <property type="molecule type" value="Genomic_DNA"/>
</dbReference>
<evidence type="ECO:0000256" key="2">
    <source>
        <dbReference type="ARBA" id="ARBA00022771"/>
    </source>
</evidence>
<feature type="compositionally biased region" description="Polar residues" evidence="6">
    <location>
        <begin position="236"/>
        <end position="246"/>
    </location>
</feature>
<dbReference type="Proteomes" id="UP000655225">
    <property type="component" value="Unassembled WGS sequence"/>
</dbReference>
<keyword evidence="9" id="KW-1185">Reference proteome</keyword>
<proteinExistence type="predicted"/>
<evidence type="ECO:0000256" key="6">
    <source>
        <dbReference type="SAM" id="MobiDB-lite"/>
    </source>
</evidence>
<dbReference type="GO" id="GO:0034244">
    <property type="term" value="P:negative regulation of transcription elongation by RNA polymerase II"/>
    <property type="evidence" value="ECO:0007669"/>
    <property type="project" value="InterPro"/>
</dbReference>
<evidence type="ECO:0000256" key="5">
    <source>
        <dbReference type="ARBA" id="ARBA00023163"/>
    </source>
</evidence>
<dbReference type="Pfam" id="PF23121">
    <property type="entry name" value="SPOC_AIPP2"/>
    <property type="match status" value="1"/>
</dbReference>
<dbReference type="GO" id="GO:0008270">
    <property type="term" value="F:zinc ion binding"/>
    <property type="evidence" value="ECO:0007669"/>
    <property type="project" value="UniProtKB-KW"/>
</dbReference>
<keyword evidence="3" id="KW-0862">Zinc</keyword>
<name>A0A834Z989_TETSI</name>
<dbReference type="InterPro" id="IPR049914">
    <property type="entry name" value="PHD1-3/5-6"/>
</dbReference>
<keyword evidence="4" id="KW-0805">Transcription regulation</keyword>
<protein>
    <recommendedName>
        <fullName evidence="7">AIPP2-like SPOC-like domain-containing protein</fullName>
    </recommendedName>
</protein>
<dbReference type="InterPro" id="IPR056280">
    <property type="entry name" value="AIPP2-like_SPOC"/>
</dbReference>
<evidence type="ECO:0000313" key="9">
    <source>
        <dbReference type="Proteomes" id="UP000655225"/>
    </source>
</evidence>
<dbReference type="OMA" id="ERPNKSE"/>
<accession>A0A834Z989</accession>
<gene>
    <name evidence="8" type="ORF">HHK36_015459</name>
</gene>
<keyword evidence="5" id="KW-0804">Transcription</keyword>
<evidence type="ECO:0000256" key="1">
    <source>
        <dbReference type="ARBA" id="ARBA00022723"/>
    </source>
</evidence>
<dbReference type="PANTHER" id="PTHR33304">
    <property type="match status" value="1"/>
</dbReference>
<evidence type="ECO:0000256" key="4">
    <source>
        <dbReference type="ARBA" id="ARBA00023015"/>
    </source>
</evidence>
<evidence type="ECO:0000313" key="8">
    <source>
        <dbReference type="EMBL" id="KAF8399591.1"/>
    </source>
</evidence>
<keyword evidence="2" id="KW-0863">Zinc-finger</keyword>
<reference evidence="8 9" key="1">
    <citation type="submission" date="2020-04" db="EMBL/GenBank/DDBJ databases">
        <title>Plant Genome Project.</title>
        <authorList>
            <person name="Zhang R.-G."/>
        </authorList>
    </citation>
    <scope>NUCLEOTIDE SEQUENCE [LARGE SCALE GENOMIC DNA]</scope>
    <source>
        <strain evidence="8">YNK0</strain>
        <tissue evidence="8">Leaf</tissue>
    </source>
</reference>
<evidence type="ECO:0000259" key="7">
    <source>
        <dbReference type="Pfam" id="PF23121"/>
    </source>
</evidence>